<keyword evidence="1" id="KW-0812">Transmembrane</keyword>
<dbReference type="Proteomes" id="UP000636479">
    <property type="component" value="Unassembled WGS sequence"/>
</dbReference>
<keyword evidence="4" id="KW-1185">Reference proteome</keyword>
<keyword evidence="1" id="KW-0472">Membrane</keyword>
<evidence type="ECO:0000256" key="1">
    <source>
        <dbReference type="SAM" id="Phobius"/>
    </source>
</evidence>
<dbReference type="OrthoDB" id="9451547at2759"/>
<keyword evidence="2" id="KW-0732">Signal</keyword>
<dbReference type="PANTHER" id="PTHR35043">
    <property type="entry name" value="TRANSCRIPTION FACTOR DOMAIN-CONTAINING PROTEIN"/>
    <property type="match status" value="1"/>
</dbReference>
<dbReference type="PANTHER" id="PTHR35043:SF7">
    <property type="entry name" value="TRANSCRIPTION FACTOR DOMAIN-CONTAINING PROTEIN"/>
    <property type="match status" value="1"/>
</dbReference>
<comment type="caution">
    <text evidence="3">The sequence shown here is derived from an EMBL/GenBank/DDBJ whole genome shotgun (WGS) entry which is preliminary data.</text>
</comment>
<dbReference type="GeneID" id="59347178"/>
<feature type="transmembrane region" description="Helical" evidence="1">
    <location>
        <begin position="343"/>
        <end position="366"/>
    </location>
</feature>
<gene>
    <name evidence="3" type="ORF">MIND_00798200</name>
</gene>
<dbReference type="AlphaFoldDB" id="A0A8H6SPD4"/>
<evidence type="ECO:0000313" key="3">
    <source>
        <dbReference type="EMBL" id="KAF7302306.1"/>
    </source>
</evidence>
<protein>
    <submittedName>
        <fullName evidence="3">Uncharacterized protein</fullName>
    </submittedName>
</protein>
<proteinExistence type="predicted"/>
<sequence length="414" mass="46001">MLFLLLSLSSIHSRAAPNDCTNINDWQAAFRHHLGLSGDDLSLHLGLRSPKRPRLLVPSDQGKRLGHSEAGLKWHVVSKNGPLLHRLKLMSVVLSLRLSSSLASPARQFLMARSFSRDYGVSLTHGFFIGMGGFVDDDGHPIVTKEQLSTPNAIQLIRAIDESDIEDKSKGDVFSKGIALCQGLWFIAQCIARRLQHLPLTELEVATLAFAALNALTWLLWLGKPLDVRNPIKLSVQTAPPDHTPLLPYPASTYWLDRFLSLFINSYSNDEYDPWSNTSVPTFWCTTFDYYNIVRSSSRADWLSWTLADSSQFLCGGLFGAIHCIAWRATFPSPAEMWLWRGAALVLTVLPPLFLGATFLLSAFRVDVAGQVLGFVCVYSIARGILLVIPFVTLRSLPPAAFGDVDWSVYIPHL</sequence>
<dbReference type="RefSeq" id="XP_037220306.1">
    <property type="nucleotide sequence ID" value="XM_037364662.1"/>
</dbReference>
<feature type="signal peptide" evidence="2">
    <location>
        <begin position="1"/>
        <end position="15"/>
    </location>
</feature>
<feature type="transmembrane region" description="Helical" evidence="1">
    <location>
        <begin position="372"/>
        <end position="392"/>
    </location>
</feature>
<accession>A0A8H6SPD4</accession>
<name>A0A8H6SPD4_9AGAR</name>
<keyword evidence="1" id="KW-1133">Transmembrane helix</keyword>
<reference evidence="3" key="1">
    <citation type="submission" date="2020-05" db="EMBL/GenBank/DDBJ databases">
        <title>Mycena genomes resolve the evolution of fungal bioluminescence.</title>
        <authorList>
            <person name="Tsai I.J."/>
        </authorList>
    </citation>
    <scope>NUCLEOTIDE SEQUENCE</scope>
    <source>
        <strain evidence="3">171206Taipei</strain>
    </source>
</reference>
<evidence type="ECO:0000256" key="2">
    <source>
        <dbReference type="SAM" id="SignalP"/>
    </source>
</evidence>
<feature type="chain" id="PRO_5034457889" evidence="2">
    <location>
        <begin position="16"/>
        <end position="414"/>
    </location>
</feature>
<organism evidence="3 4">
    <name type="scientific">Mycena indigotica</name>
    <dbReference type="NCBI Taxonomy" id="2126181"/>
    <lineage>
        <taxon>Eukaryota</taxon>
        <taxon>Fungi</taxon>
        <taxon>Dikarya</taxon>
        <taxon>Basidiomycota</taxon>
        <taxon>Agaricomycotina</taxon>
        <taxon>Agaricomycetes</taxon>
        <taxon>Agaricomycetidae</taxon>
        <taxon>Agaricales</taxon>
        <taxon>Marasmiineae</taxon>
        <taxon>Mycenaceae</taxon>
        <taxon>Mycena</taxon>
    </lineage>
</organism>
<evidence type="ECO:0000313" key="4">
    <source>
        <dbReference type="Proteomes" id="UP000636479"/>
    </source>
</evidence>
<dbReference type="EMBL" id="JACAZF010000006">
    <property type="protein sequence ID" value="KAF7302306.1"/>
    <property type="molecule type" value="Genomic_DNA"/>
</dbReference>